<protein>
    <recommendedName>
        <fullName evidence="4">Xylanolytic transcriptional activator regulatory domain-containing protein</fullName>
    </recommendedName>
</protein>
<dbReference type="OrthoDB" id="3364175at2759"/>
<sequence>MDNSQYIGESSPLSLLFESRFIFLSTIGNCEFIFDVKDMCYVDEQASVKNVTPLQLPKREYCNILIKYFEVNINQTWYVFDMDYLRSNIVDYIYDNPIGATTEKMCLLHLVLALGFLFAEGAKSDIIDELERYSVNSESFFQSGYSLMKLSIDDGKFWMIEANFLIYFYYQSTYKRSSSWLTLGNAIRNAQALGLHRKNINESFKDNSYINHRRKLWLSLFVCDRISSILSGRPLIINDYDWDDFESDYLNDPNCKIEQKHRLKGLFEVGKSAKVNGKIVHSLYYEEMMKTSEAEKLTTELNLLISQLPEDLRTSNILKNSSKWSDDYVVLLVHQSHLYGRMLLGKTFLVNIAFKNTDSKRCNDSFWKRIKEMNAMQNFLTSSIQASVLTIKLTFHYLKNHKYPRVESYTTVHCCFMASLILGLSILHRRIDVDYSDSYSISFLREMLNVGTYITKYYGRLSPVSEKFSDILTKMKCSIEKTFETVDDS</sequence>
<dbReference type="InParanoid" id="A3LQR1"/>
<dbReference type="GO" id="GO:0008270">
    <property type="term" value="F:zinc ion binding"/>
    <property type="evidence" value="ECO:0007669"/>
    <property type="project" value="InterPro"/>
</dbReference>
<keyword evidence="3" id="KW-0539">Nucleus</keyword>
<keyword evidence="2" id="KW-0804">Transcription</keyword>
<dbReference type="OMA" id="REYCNIL"/>
<keyword evidence="1" id="KW-0805">Transcription regulation</keyword>
<feature type="non-terminal residue" evidence="5">
    <location>
        <position position="489"/>
    </location>
</feature>
<reference evidence="5 6" key="1">
    <citation type="journal article" date="2007" name="Nat. Biotechnol.">
        <title>Genome sequence of the lignocellulose-bioconverting and xylose-fermenting yeast Pichia stipitis.</title>
        <authorList>
            <person name="Jeffries T.W."/>
            <person name="Grigoriev I.V."/>
            <person name="Grimwood J."/>
            <person name="Laplaza J.M."/>
            <person name="Aerts A."/>
            <person name="Salamov A."/>
            <person name="Schmutz J."/>
            <person name="Lindquist E."/>
            <person name="Dehal P."/>
            <person name="Shapiro H."/>
            <person name="Jin Y.S."/>
            <person name="Passoth V."/>
            <person name="Richardson P.M."/>
        </authorList>
    </citation>
    <scope>NUCLEOTIDE SEQUENCE [LARGE SCALE GENOMIC DNA]</scope>
    <source>
        <strain evidence="6">ATCC 58785 / CBS 6054 / NBRC 10063 / NRRL Y-11545</strain>
    </source>
</reference>
<dbReference type="Proteomes" id="UP000002258">
    <property type="component" value="Chromosome 3"/>
</dbReference>
<dbReference type="CDD" id="cd12148">
    <property type="entry name" value="fungal_TF_MHR"/>
    <property type="match status" value="1"/>
</dbReference>
<evidence type="ECO:0000256" key="1">
    <source>
        <dbReference type="ARBA" id="ARBA00023015"/>
    </source>
</evidence>
<dbReference type="InterPro" id="IPR007219">
    <property type="entry name" value="XnlR_reg_dom"/>
</dbReference>
<dbReference type="GO" id="GO:0003677">
    <property type="term" value="F:DNA binding"/>
    <property type="evidence" value="ECO:0007669"/>
    <property type="project" value="InterPro"/>
</dbReference>
<accession>A3LQR1</accession>
<evidence type="ECO:0000313" key="6">
    <source>
        <dbReference type="Proteomes" id="UP000002258"/>
    </source>
</evidence>
<gene>
    <name evidence="5" type="ORF">PICST_56902</name>
</gene>
<feature type="domain" description="Xylanolytic transcriptional activator regulatory" evidence="4">
    <location>
        <begin position="179"/>
        <end position="252"/>
    </location>
</feature>
<dbReference type="PANTHER" id="PTHR47424:SF6">
    <property type="entry name" value="PROLINE UTILIZATION TRANS-ACTIVATOR"/>
    <property type="match status" value="1"/>
</dbReference>
<proteinExistence type="predicted"/>
<dbReference type="Pfam" id="PF04082">
    <property type="entry name" value="Fungal_trans"/>
    <property type="match status" value="1"/>
</dbReference>
<keyword evidence="6" id="KW-1185">Reference proteome</keyword>
<dbReference type="GO" id="GO:0006351">
    <property type="term" value="P:DNA-templated transcription"/>
    <property type="evidence" value="ECO:0007669"/>
    <property type="project" value="InterPro"/>
</dbReference>
<name>A3LQR1_PICST</name>
<dbReference type="eggNOG" id="ENOG502QVYJ">
    <property type="taxonomic scope" value="Eukaryota"/>
</dbReference>
<dbReference type="AlphaFoldDB" id="A3LQR1"/>
<dbReference type="EMBL" id="CP000497">
    <property type="protein sequence ID" value="ABN65614.2"/>
    <property type="molecule type" value="Genomic_DNA"/>
</dbReference>
<evidence type="ECO:0000313" key="5">
    <source>
        <dbReference type="EMBL" id="ABN65614.2"/>
    </source>
</evidence>
<dbReference type="HOGENOM" id="CLU_007695_1_0_1"/>
<dbReference type="InterPro" id="IPR051127">
    <property type="entry name" value="Fungal_SecMet_Regulators"/>
</dbReference>
<dbReference type="RefSeq" id="XP_001383643.2">
    <property type="nucleotide sequence ID" value="XM_001383606.1"/>
</dbReference>
<dbReference type="STRING" id="322104.A3LQR1"/>
<evidence type="ECO:0000259" key="4">
    <source>
        <dbReference type="SMART" id="SM00906"/>
    </source>
</evidence>
<dbReference type="KEGG" id="pic:PICST_56902"/>
<evidence type="ECO:0000256" key="2">
    <source>
        <dbReference type="ARBA" id="ARBA00023163"/>
    </source>
</evidence>
<dbReference type="GeneID" id="4837940"/>
<evidence type="ECO:0000256" key="3">
    <source>
        <dbReference type="ARBA" id="ARBA00023242"/>
    </source>
</evidence>
<organism evidence="5 6">
    <name type="scientific">Scheffersomyces stipitis (strain ATCC 58785 / CBS 6054 / NBRC 10063 / NRRL Y-11545)</name>
    <name type="common">Yeast</name>
    <name type="synonym">Pichia stipitis</name>
    <dbReference type="NCBI Taxonomy" id="322104"/>
    <lineage>
        <taxon>Eukaryota</taxon>
        <taxon>Fungi</taxon>
        <taxon>Dikarya</taxon>
        <taxon>Ascomycota</taxon>
        <taxon>Saccharomycotina</taxon>
        <taxon>Pichiomycetes</taxon>
        <taxon>Debaryomycetaceae</taxon>
        <taxon>Scheffersomyces</taxon>
    </lineage>
</organism>
<dbReference type="PANTHER" id="PTHR47424">
    <property type="entry name" value="REGULATORY PROTEIN GAL4"/>
    <property type="match status" value="1"/>
</dbReference>
<dbReference type="SMART" id="SM00906">
    <property type="entry name" value="Fungal_trans"/>
    <property type="match status" value="1"/>
</dbReference>